<evidence type="ECO:0000256" key="2">
    <source>
        <dbReference type="ARBA" id="ARBA00022517"/>
    </source>
</evidence>
<evidence type="ECO:0000259" key="7">
    <source>
        <dbReference type="Pfam" id="PF05239"/>
    </source>
</evidence>
<dbReference type="Pfam" id="PF01782">
    <property type="entry name" value="RimM"/>
    <property type="match status" value="1"/>
</dbReference>
<dbReference type="SUPFAM" id="SSF50447">
    <property type="entry name" value="Translation proteins"/>
    <property type="match status" value="1"/>
</dbReference>
<dbReference type="GO" id="GO:0006364">
    <property type="term" value="P:rRNA processing"/>
    <property type="evidence" value="ECO:0007669"/>
    <property type="project" value="UniProtKB-UniRule"/>
</dbReference>
<dbReference type="GO" id="GO:0005737">
    <property type="term" value="C:cytoplasm"/>
    <property type="evidence" value="ECO:0007669"/>
    <property type="project" value="UniProtKB-SubCell"/>
</dbReference>
<keyword evidence="3 5" id="KW-0698">rRNA processing</keyword>
<comment type="function">
    <text evidence="5">An accessory protein needed during the final step in the assembly of 30S ribosomal subunit, possibly for assembly of the head region. Essential for efficient processing of 16S rRNA. May be needed both before and after RbfA during the maturation of 16S rRNA. It has affinity for free ribosomal 30S subunits but not for 70S ribosomes.</text>
</comment>
<dbReference type="InterPro" id="IPR009000">
    <property type="entry name" value="Transl_B-barrel_sf"/>
</dbReference>
<keyword evidence="1 5" id="KW-0963">Cytoplasm</keyword>
<reference evidence="8 9" key="1">
    <citation type="submission" date="2008-07" db="EMBL/GenBank/DDBJ databases">
        <authorList>
            <person name="Gonzalez J."/>
            <person name="Sokolova T."/>
            <person name="Ferriera S."/>
            <person name="Johnson J."/>
            <person name="Kravitz S."/>
            <person name="Beeson K."/>
            <person name="Sutton G."/>
            <person name="Rogers Y.-H."/>
            <person name="Friedman R."/>
            <person name="Frazier M."/>
            <person name="Venter J.C."/>
        </authorList>
    </citation>
    <scope>NUCLEOTIDE SEQUENCE [LARGE SCALE GENOMIC DNA]</scope>
    <source>
        <strain evidence="8 9">DSM 12653</strain>
    </source>
</reference>
<evidence type="ECO:0000256" key="1">
    <source>
        <dbReference type="ARBA" id="ARBA00022490"/>
    </source>
</evidence>
<dbReference type="GO" id="GO:0042274">
    <property type="term" value="P:ribosomal small subunit biogenesis"/>
    <property type="evidence" value="ECO:0007669"/>
    <property type="project" value="UniProtKB-UniRule"/>
</dbReference>
<dbReference type="EMBL" id="ABXP02000075">
    <property type="protein sequence ID" value="KKC29660.1"/>
    <property type="molecule type" value="Genomic_DNA"/>
</dbReference>
<evidence type="ECO:0000313" key="9">
    <source>
        <dbReference type="Proteomes" id="UP000010146"/>
    </source>
</evidence>
<gene>
    <name evidence="5" type="primary">rimM</name>
    <name evidence="8" type="ORF">CDSM653_01379</name>
</gene>
<dbReference type="InterPro" id="IPR036976">
    <property type="entry name" value="RimM_N_sf"/>
</dbReference>
<accession>A0A0F5PM41</accession>
<dbReference type="GO" id="GO:0005840">
    <property type="term" value="C:ribosome"/>
    <property type="evidence" value="ECO:0007669"/>
    <property type="project" value="InterPro"/>
</dbReference>
<dbReference type="InterPro" id="IPR002676">
    <property type="entry name" value="RimM_N"/>
</dbReference>
<dbReference type="HAMAP" id="MF_00014">
    <property type="entry name" value="Ribosome_mat_RimM"/>
    <property type="match status" value="1"/>
</dbReference>
<comment type="caution">
    <text evidence="8">The sequence shown here is derived from an EMBL/GenBank/DDBJ whole genome shotgun (WGS) entry which is preliminary data.</text>
</comment>
<comment type="similarity">
    <text evidence="5">Belongs to the RimM family.</text>
</comment>
<dbReference type="GO" id="GO:0043022">
    <property type="term" value="F:ribosome binding"/>
    <property type="evidence" value="ECO:0007669"/>
    <property type="project" value="InterPro"/>
</dbReference>
<evidence type="ECO:0000259" key="6">
    <source>
        <dbReference type="Pfam" id="PF01782"/>
    </source>
</evidence>
<keyword evidence="4 5" id="KW-0143">Chaperone</keyword>
<reference evidence="9" key="3">
    <citation type="submission" date="2015-02" db="EMBL/GenBank/DDBJ databases">
        <title>Genome analysis of three genomes within the thermophilic hydrogenogenic bacterial species Caldanaerobacter subterraneus.</title>
        <authorList>
            <person name="Sant'Anna F.H."/>
            <person name="Lebedinsky A."/>
            <person name="Sokolova T."/>
            <person name="Robb F.T."/>
            <person name="Gonzalez J.M."/>
        </authorList>
    </citation>
    <scope>NUCLEOTIDE SEQUENCE [LARGE SCALE GENOMIC DNA]</scope>
    <source>
        <strain evidence="9">DSM 12653</strain>
    </source>
</reference>
<name>A0A0F5PM41_9THEO</name>
<evidence type="ECO:0000256" key="3">
    <source>
        <dbReference type="ARBA" id="ARBA00022552"/>
    </source>
</evidence>
<dbReference type="Pfam" id="PF05239">
    <property type="entry name" value="PRC"/>
    <property type="match status" value="1"/>
</dbReference>
<dbReference type="Proteomes" id="UP000010146">
    <property type="component" value="Unassembled WGS sequence"/>
</dbReference>
<dbReference type="InterPro" id="IPR011961">
    <property type="entry name" value="RimM"/>
</dbReference>
<feature type="domain" description="RimM N-terminal" evidence="6">
    <location>
        <begin position="7"/>
        <end position="89"/>
    </location>
</feature>
<keyword evidence="2 5" id="KW-0690">Ribosome biogenesis</keyword>
<feature type="domain" description="PRC-barrel" evidence="7">
    <location>
        <begin position="96"/>
        <end position="167"/>
    </location>
</feature>
<protein>
    <recommendedName>
        <fullName evidence="5">Ribosome maturation factor RimM</fullName>
    </recommendedName>
</protein>
<dbReference type="Gene3D" id="2.40.30.60">
    <property type="entry name" value="RimM"/>
    <property type="match status" value="1"/>
</dbReference>
<evidence type="ECO:0000256" key="4">
    <source>
        <dbReference type="ARBA" id="ARBA00023186"/>
    </source>
</evidence>
<dbReference type="RefSeq" id="WP_022587651.1">
    <property type="nucleotide sequence ID" value="NZ_ABXP02000075.1"/>
</dbReference>
<dbReference type="PANTHER" id="PTHR33692">
    <property type="entry name" value="RIBOSOME MATURATION FACTOR RIMM"/>
    <property type="match status" value="1"/>
</dbReference>
<dbReference type="SUPFAM" id="SSF50346">
    <property type="entry name" value="PRC-barrel domain"/>
    <property type="match status" value="1"/>
</dbReference>
<dbReference type="InterPro" id="IPR027275">
    <property type="entry name" value="PRC-brl_dom"/>
</dbReference>
<comment type="subunit">
    <text evidence="5">Binds ribosomal protein uS19.</text>
</comment>
<organism evidence="8 9">
    <name type="scientific">Caldanaerobacter subterraneus subsp. pacificus DSM 12653</name>
    <dbReference type="NCBI Taxonomy" id="391606"/>
    <lineage>
        <taxon>Bacteria</taxon>
        <taxon>Bacillati</taxon>
        <taxon>Bacillota</taxon>
        <taxon>Clostridia</taxon>
        <taxon>Thermoanaerobacterales</taxon>
        <taxon>Thermoanaerobacteraceae</taxon>
        <taxon>Caldanaerobacter</taxon>
    </lineage>
</organism>
<evidence type="ECO:0000313" key="8">
    <source>
        <dbReference type="EMBL" id="KKC29660.1"/>
    </source>
</evidence>
<proteinExistence type="inferred from homology"/>
<dbReference type="Gene3D" id="2.30.30.240">
    <property type="entry name" value="PRC-barrel domain"/>
    <property type="match status" value="1"/>
</dbReference>
<comment type="domain">
    <text evidence="5">The PRC barrel domain binds ribosomal protein uS19.</text>
</comment>
<evidence type="ECO:0000256" key="5">
    <source>
        <dbReference type="HAMAP-Rule" id="MF_00014"/>
    </source>
</evidence>
<dbReference type="NCBIfam" id="TIGR02273">
    <property type="entry name" value="16S_RimM"/>
    <property type="match status" value="1"/>
</dbReference>
<comment type="subcellular location">
    <subcellularLocation>
        <location evidence="5">Cytoplasm</location>
    </subcellularLocation>
</comment>
<sequence>MADYYNVGKVTSPHGIRGEIKVYPLTNVPERFYDIPYVWVFDEKDIPCKYEIENVKITSKGMVLLKLKGIDSRNDAEKLKGLFLKVDAENALKLEEDEYFITDLIGMKVYTEEGELIGTLEEVLQTGANDVYVVKAKEREVLLPAIKEVIKKVDVEGKVMIVRLLEGL</sequence>
<reference evidence="8 9" key="2">
    <citation type="journal article" date="2015" name="BMC Genomics">
        <title>Analysis of three genomes within the thermophilic bacterial species Caldanaerobacter subterraneus with a focus on carbon monoxide dehydrogenase evolution and hydrolase diversity.</title>
        <authorList>
            <person name="Sant'Anna F.H."/>
            <person name="Lebedinsky A.V."/>
            <person name="Sokolova T.G."/>
            <person name="Robb F.T."/>
            <person name="Gonzalez J.M."/>
        </authorList>
    </citation>
    <scope>NUCLEOTIDE SEQUENCE [LARGE SCALE GENOMIC DNA]</scope>
    <source>
        <strain evidence="8 9">DSM 12653</strain>
    </source>
</reference>
<dbReference type="InterPro" id="IPR011033">
    <property type="entry name" value="PRC_barrel-like_sf"/>
</dbReference>
<dbReference type="PANTHER" id="PTHR33692:SF1">
    <property type="entry name" value="RIBOSOME MATURATION FACTOR RIMM"/>
    <property type="match status" value="1"/>
</dbReference>
<dbReference type="AlphaFoldDB" id="A0A0F5PM41"/>